<evidence type="ECO:0000313" key="3">
    <source>
        <dbReference type="EMBL" id="MED6195940.1"/>
    </source>
</evidence>
<dbReference type="InterPro" id="IPR013120">
    <property type="entry name" value="FAR_NAD-bd"/>
</dbReference>
<dbReference type="SUPFAM" id="SSF51735">
    <property type="entry name" value="NAD(P)-binding Rossmann-fold domains"/>
    <property type="match status" value="1"/>
</dbReference>
<dbReference type="Proteomes" id="UP001341840">
    <property type="component" value="Unassembled WGS sequence"/>
</dbReference>
<dbReference type="Gene3D" id="3.40.50.720">
    <property type="entry name" value="NAD(P)-binding Rossmann-like Domain"/>
    <property type="match status" value="1"/>
</dbReference>
<keyword evidence="1" id="KW-0443">Lipid metabolism</keyword>
<comment type="caution">
    <text evidence="3">The sequence shown here is derived from an EMBL/GenBank/DDBJ whole genome shotgun (WGS) entry which is preliminary data.</text>
</comment>
<organism evidence="3 4">
    <name type="scientific">Stylosanthes scabra</name>
    <dbReference type="NCBI Taxonomy" id="79078"/>
    <lineage>
        <taxon>Eukaryota</taxon>
        <taxon>Viridiplantae</taxon>
        <taxon>Streptophyta</taxon>
        <taxon>Embryophyta</taxon>
        <taxon>Tracheophyta</taxon>
        <taxon>Spermatophyta</taxon>
        <taxon>Magnoliopsida</taxon>
        <taxon>eudicotyledons</taxon>
        <taxon>Gunneridae</taxon>
        <taxon>Pentapetalae</taxon>
        <taxon>rosids</taxon>
        <taxon>fabids</taxon>
        <taxon>Fabales</taxon>
        <taxon>Fabaceae</taxon>
        <taxon>Papilionoideae</taxon>
        <taxon>50 kb inversion clade</taxon>
        <taxon>dalbergioids sensu lato</taxon>
        <taxon>Dalbergieae</taxon>
        <taxon>Pterocarpus clade</taxon>
        <taxon>Stylosanthes</taxon>
    </lineage>
</organism>
<keyword evidence="4" id="KW-1185">Reference proteome</keyword>
<protein>
    <recommendedName>
        <fullName evidence="1">Fatty acyl-CoA reductase</fullName>
        <ecNumber evidence="1">1.2.1.84</ecNumber>
    </recommendedName>
</protein>
<comment type="similarity">
    <text evidence="1">Belongs to the fatty acyl-CoA reductase family.</text>
</comment>
<feature type="domain" description="Thioester reductase (TE)" evidence="2">
    <location>
        <begin position="17"/>
        <end position="189"/>
    </location>
</feature>
<dbReference type="InterPro" id="IPR036291">
    <property type="entry name" value="NAD(P)-bd_dom_sf"/>
</dbReference>
<comment type="function">
    <text evidence="1">Catalyzes the reduction of fatty acyl-CoA to fatty alcohols.</text>
</comment>
<comment type="catalytic activity">
    <reaction evidence="1">
        <text>a long-chain fatty acyl-CoA + 2 NADPH + 2 H(+) = a long-chain primary fatty alcohol + 2 NADP(+) + CoA</text>
        <dbReference type="Rhea" id="RHEA:52716"/>
        <dbReference type="ChEBI" id="CHEBI:15378"/>
        <dbReference type="ChEBI" id="CHEBI:57287"/>
        <dbReference type="ChEBI" id="CHEBI:57783"/>
        <dbReference type="ChEBI" id="CHEBI:58349"/>
        <dbReference type="ChEBI" id="CHEBI:77396"/>
        <dbReference type="ChEBI" id="CHEBI:83139"/>
        <dbReference type="EC" id="1.2.1.84"/>
    </reaction>
</comment>
<keyword evidence="1" id="KW-0444">Lipid biosynthesis</keyword>
<sequence>MELGSIIEFLKGKTIFVTGATGFLAKVFVEKILRVQPNIKKLYILVRADDSESATQRLHNEITGKELFRLLKEKLGPKFSSFVSDKLVAVPGDILQENLNLKNFIFEEEIYNQTDVVVNVAGTTRFDERYDVALGTNTLGVKHVLDFAKKCVKLKVLLHVSTDIDVKKKVIEETFNQLRKKGAIDSDIKMAMKDLGIKRTHLQHSFLTFTHKVSERAGGELIGELTPNQFFRRSHQLPVAITFDPVLRLTHGLWQRETLVVLFTSIPHAKRGLRIRGWNGGLSMRTVIGCAWMLNGATKDRVYTLSLASRILSYGESIRMETEPIRWANLYVKNEFLRRSNRLSSGIDSIIVEFRKWLSTSVESSRRGVEPIRFSTVSEGSRGLDAQPATADHRE</sequence>
<proteinExistence type="inferred from homology"/>
<dbReference type="PANTHER" id="PTHR11011">
    <property type="entry name" value="MALE STERILITY PROTEIN 2-RELATED"/>
    <property type="match status" value="1"/>
</dbReference>
<dbReference type="Pfam" id="PF07993">
    <property type="entry name" value="NAD_binding_4"/>
    <property type="match status" value="1"/>
</dbReference>
<name>A0ABU6XFK5_9FABA</name>
<dbReference type="InterPro" id="IPR026055">
    <property type="entry name" value="FAR"/>
</dbReference>
<keyword evidence="1" id="KW-0560">Oxidoreductase</keyword>
<evidence type="ECO:0000259" key="2">
    <source>
        <dbReference type="Pfam" id="PF07993"/>
    </source>
</evidence>
<accession>A0ABU6XFK5</accession>
<dbReference type="PANTHER" id="PTHR11011:SF99">
    <property type="entry name" value="FATTY ACYL-COA REDUCTASE 3"/>
    <property type="match status" value="1"/>
</dbReference>
<dbReference type="EC" id="1.2.1.84" evidence="1"/>
<evidence type="ECO:0000313" key="4">
    <source>
        <dbReference type="Proteomes" id="UP001341840"/>
    </source>
</evidence>
<keyword evidence="1" id="KW-0521">NADP</keyword>
<evidence type="ECO:0000256" key="1">
    <source>
        <dbReference type="RuleBase" id="RU363097"/>
    </source>
</evidence>
<gene>
    <name evidence="3" type="ORF">PIB30_042553</name>
</gene>
<dbReference type="EMBL" id="JASCZI010211691">
    <property type="protein sequence ID" value="MED6195940.1"/>
    <property type="molecule type" value="Genomic_DNA"/>
</dbReference>
<reference evidence="3 4" key="1">
    <citation type="journal article" date="2023" name="Plants (Basel)">
        <title>Bridging the Gap: Combining Genomics and Transcriptomics Approaches to Understand Stylosanthes scabra, an Orphan Legume from the Brazilian Caatinga.</title>
        <authorList>
            <person name="Ferreira-Neto J.R.C."/>
            <person name="da Silva M.D."/>
            <person name="Binneck E."/>
            <person name="de Melo N.F."/>
            <person name="da Silva R.H."/>
            <person name="de Melo A.L.T.M."/>
            <person name="Pandolfi V."/>
            <person name="Bustamante F.O."/>
            <person name="Brasileiro-Vidal A.C."/>
            <person name="Benko-Iseppon A.M."/>
        </authorList>
    </citation>
    <scope>NUCLEOTIDE SEQUENCE [LARGE SCALE GENOMIC DNA]</scope>
    <source>
        <tissue evidence="3">Leaves</tissue>
    </source>
</reference>